<dbReference type="EMBL" id="CM042881">
    <property type="protein sequence ID" value="KAI4386470.1"/>
    <property type="molecule type" value="Genomic_DNA"/>
</dbReference>
<name>A0ACB9S5L5_9MYRT</name>
<proteinExistence type="predicted"/>
<evidence type="ECO:0000313" key="2">
    <source>
        <dbReference type="Proteomes" id="UP001057402"/>
    </source>
</evidence>
<gene>
    <name evidence="1" type="ORF">MLD38_004401</name>
</gene>
<comment type="caution">
    <text evidence="1">The sequence shown here is derived from an EMBL/GenBank/DDBJ whole genome shotgun (WGS) entry which is preliminary data.</text>
</comment>
<dbReference type="Proteomes" id="UP001057402">
    <property type="component" value="Chromosome 2"/>
</dbReference>
<sequence>MIPHKSAVGGKTARACDNCIKKRARWYCAADDAFFCQSCDGSVHSANPLAQRHERVRLKTSSVSNKHVHRMMILEARGARRVRETSSSSSPGSWHKGFTKKPRTPRSGKNSRDRKSDGRHSRNQFPLVPEVRGDETSNEEIDRDEFLLYRVPAYDPSFSAELCHSKERDLIVSNFTRDVEDLNSIDGEKGSGIHHLDNLQGFLPSEADLAEFSADVESLLGRGLDNESFAIEELGLMNCKDGADDPKECSLSSSGQPVVKLKEEEAGIVDEPGEGEIDISSDTFKLSFDCDSPTACFNEEEKGATMPEEVGDIKVANDGENNNDANTKKKKILRLNYDDVITAWASQGCPWTSGDRPDFNPDDCCHDWMGLHGPEPQHGHFGEGNLYVHVGLGDTGREAKVSRYREKRRTRLFSKKIRYEVRKLNAEKRPRMKGRFVKRASFASPPFPLLTK</sequence>
<accession>A0ACB9S5L5</accession>
<evidence type="ECO:0000313" key="1">
    <source>
        <dbReference type="EMBL" id="KAI4386470.1"/>
    </source>
</evidence>
<reference evidence="2" key="1">
    <citation type="journal article" date="2023" name="Front. Plant Sci.">
        <title>Chromosomal-level genome assembly of Melastoma candidum provides insights into trichome evolution.</title>
        <authorList>
            <person name="Zhong Y."/>
            <person name="Wu W."/>
            <person name="Sun C."/>
            <person name="Zou P."/>
            <person name="Liu Y."/>
            <person name="Dai S."/>
            <person name="Zhou R."/>
        </authorList>
    </citation>
    <scope>NUCLEOTIDE SEQUENCE [LARGE SCALE GENOMIC DNA]</scope>
</reference>
<keyword evidence="2" id="KW-1185">Reference proteome</keyword>
<organism evidence="1 2">
    <name type="scientific">Melastoma candidum</name>
    <dbReference type="NCBI Taxonomy" id="119954"/>
    <lineage>
        <taxon>Eukaryota</taxon>
        <taxon>Viridiplantae</taxon>
        <taxon>Streptophyta</taxon>
        <taxon>Embryophyta</taxon>
        <taxon>Tracheophyta</taxon>
        <taxon>Spermatophyta</taxon>
        <taxon>Magnoliopsida</taxon>
        <taxon>eudicotyledons</taxon>
        <taxon>Gunneridae</taxon>
        <taxon>Pentapetalae</taxon>
        <taxon>rosids</taxon>
        <taxon>malvids</taxon>
        <taxon>Myrtales</taxon>
        <taxon>Melastomataceae</taxon>
        <taxon>Melastomatoideae</taxon>
        <taxon>Melastomateae</taxon>
        <taxon>Melastoma</taxon>
    </lineage>
</organism>
<protein>
    <submittedName>
        <fullName evidence="1">Uncharacterized protein</fullName>
    </submittedName>
</protein>